<feature type="transmembrane region" description="Helical" evidence="7">
    <location>
        <begin position="451"/>
        <end position="474"/>
    </location>
</feature>
<name>A0AAD6YTJ1_9AGAR</name>
<feature type="transmembrane region" description="Helical" evidence="7">
    <location>
        <begin position="52"/>
        <end position="76"/>
    </location>
</feature>
<evidence type="ECO:0000256" key="6">
    <source>
        <dbReference type="ARBA" id="ARBA00023136"/>
    </source>
</evidence>
<feature type="transmembrane region" description="Helical" evidence="7">
    <location>
        <begin position="371"/>
        <end position="389"/>
    </location>
</feature>
<keyword evidence="5 7" id="KW-1133">Transmembrane helix</keyword>
<dbReference type="InterPro" id="IPR002259">
    <property type="entry name" value="Eqnu_transpt"/>
</dbReference>
<evidence type="ECO:0000256" key="7">
    <source>
        <dbReference type="SAM" id="Phobius"/>
    </source>
</evidence>
<dbReference type="SUPFAM" id="SSF103473">
    <property type="entry name" value="MFS general substrate transporter"/>
    <property type="match status" value="1"/>
</dbReference>
<sequence length="487" mass="52103">MLPRTPDSLYHPIPQAPALANSVALPDPDIDPEELQDDVASQVVIIDSRIRWIHFILGCAVLLPWNVMITAMPFFLARLANSPLRLAFGSYLSCSFTLSNFIFLAFATVTSKQSSPSRRTLTTILCLAALTLLLVISTFIHTSSGLFFAFILLNGIFQAGLGAYLQTAIIVIASLFGPTAVQAVMSGQAAVAVAVSSVQVLSAIASVWGQSPETVAASLSKGGPEETSASIFFSLSAVFLVISATAHGWLVATPAYKTVAGSLEQQKIGSEDGNSDELRGLVSRGRNQVSDVKGQILRVAKANVLYEIAAAYIFVVTLTVFPAITISILPSNPNTHPLLFSAVHFLIFNVGDFLGRYVCSFPKALIWSAKRLLILSLARTLFIPLFLMCNLQRPSEAANLSSPAINSDFIFMFILFTFGMSNGYVSSLCMMAAPSLEHNPRLKGRKEDVDVAATVASFCLVGGLAVGSICSFAVRAAVCDCNPFTEI</sequence>
<keyword evidence="6 7" id="KW-0472">Membrane</keyword>
<proteinExistence type="inferred from homology"/>
<protein>
    <submittedName>
        <fullName evidence="8">Nucleoside transporter-domain-containing protein</fullName>
    </submittedName>
</protein>
<comment type="subcellular location">
    <subcellularLocation>
        <location evidence="1">Membrane</location>
        <topology evidence="1">Multi-pass membrane protein</topology>
    </subcellularLocation>
</comment>
<feature type="transmembrane region" description="Helical" evidence="7">
    <location>
        <begin position="338"/>
        <end position="359"/>
    </location>
</feature>
<feature type="transmembrane region" description="Helical" evidence="7">
    <location>
        <begin position="409"/>
        <end position="430"/>
    </location>
</feature>
<evidence type="ECO:0000256" key="1">
    <source>
        <dbReference type="ARBA" id="ARBA00004141"/>
    </source>
</evidence>
<dbReference type="Pfam" id="PF01733">
    <property type="entry name" value="Nucleoside_tran"/>
    <property type="match status" value="1"/>
</dbReference>
<gene>
    <name evidence="8" type="ORF">GGX14DRAFT_416244</name>
</gene>
<keyword evidence="4 7" id="KW-0812">Transmembrane</keyword>
<dbReference type="GO" id="GO:0034257">
    <property type="term" value="F:nicotinamide riboside transmembrane transporter activity"/>
    <property type="evidence" value="ECO:0007669"/>
    <property type="project" value="TreeGrafter"/>
</dbReference>
<feature type="transmembrane region" description="Helical" evidence="7">
    <location>
        <begin position="146"/>
        <end position="177"/>
    </location>
</feature>
<evidence type="ECO:0000313" key="9">
    <source>
        <dbReference type="Proteomes" id="UP001219525"/>
    </source>
</evidence>
<feature type="transmembrane region" description="Helical" evidence="7">
    <location>
        <begin position="88"/>
        <end position="109"/>
    </location>
</feature>
<feature type="transmembrane region" description="Helical" evidence="7">
    <location>
        <begin position="189"/>
        <end position="209"/>
    </location>
</feature>
<evidence type="ECO:0000256" key="4">
    <source>
        <dbReference type="ARBA" id="ARBA00022692"/>
    </source>
</evidence>
<dbReference type="PRINTS" id="PR01130">
    <property type="entry name" value="DERENTRNSPRT"/>
</dbReference>
<feature type="transmembrane region" description="Helical" evidence="7">
    <location>
        <begin position="229"/>
        <end position="252"/>
    </location>
</feature>
<dbReference type="PANTHER" id="PTHR10332">
    <property type="entry name" value="EQUILIBRATIVE NUCLEOSIDE TRANSPORTER"/>
    <property type="match status" value="1"/>
</dbReference>
<keyword evidence="3" id="KW-0813">Transport</keyword>
<dbReference type="PIRSF" id="PIRSF016379">
    <property type="entry name" value="ENT"/>
    <property type="match status" value="1"/>
</dbReference>
<dbReference type="EMBL" id="JARJCW010000002">
    <property type="protein sequence ID" value="KAJ7228996.1"/>
    <property type="molecule type" value="Genomic_DNA"/>
</dbReference>
<reference evidence="8" key="1">
    <citation type="submission" date="2023-03" db="EMBL/GenBank/DDBJ databases">
        <title>Massive genome expansion in bonnet fungi (Mycena s.s.) driven by repeated elements and novel gene families across ecological guilds.</title>
        <authorList>
            <consortium name="Lawrence Berkeley National Laboratory"/>
            <person name="Harder C.B."/>
            <person name="Miyauchi S."/>
            <person name="Viragh M."/>
            <person name="Kuo A."/>
            <person name="Thoen E."/>
            <person name="Andreopoulos B."/>
            <person name="Lu D."/>
            <person name="Skrede I."/>
            <person name="Drula E."/>
            <person name="Henrissat B."/>
            <person name="Morin E."/>
            <person name="Kohler A."/>
            <person name="Barry K."/>
            <person name="LaButti K."/>
            <person name="Morin E."/>
            <person name="Salamov A."/>
            <person name="Lipzen A."/>
            <person name="Mereny Z."/>
            <person name="Hegedus B."/>
            <person name="Baldrian P."/>
            <person name="Stursova M."/>
            <person name="Weitz H."/>
            <person name="Taylor A."/>
            <person name="Grigoriev I.V."/>
            <person name="Nagy L.G."/>
            <person name="Martin F."/>
            <person name="Kauserud H."/>
        </authorList>
    </citation>
    <scope>NUCLEOTIDE SEQUENCE</scope>
    <source>
        <strain evidence="8">9144</strain>
    </source>
</reference>
<dbReference type="GO" id="GO:0015205">
    <property type="term" value="F:nucleobase transmembrane transporter activity"/>
    <property type="evidence" value="ECO:0007669"/>
    <property type="project" value="TreeGrafter"/>
</dbReference>
<evidence type="ECO:0000256" key="3">
    <source>
        <dbReference type="ARBA" id="ARBA00022448"/>
    </source>
</evidence>
<accession>A0AAD6YTJ1</accession>
<evidence type="ECO:0000256" key="2">
    <source>
        <dbReference type="ARBA" id="ARBA00007965"/>
    </source>
</evidence>
<organism evidence="8 9">
    <name type="scientific">Mycena pura</name>
    <dbReference type="NCBI Taxonomy" id="153505"/>
    <lineage>
        <taxon>Eukaryota</taxon>
        <taxon>Fungi</taxon>
        <taxon>Dikarya</taxon>
        <taxon>Basidiomycota</taxon>
        <taxon>Agaricomycotina</taxon>
        <taxon>Agaricomycetes</taxon>
        <taxon>Agaricomycetidae</taxon>
        <taxon>Agaricales</taxon>
        <taxon>Marasmiineae</taxon>
        <taxon>Mycenaceae</taxon>
        <taxon>Mycena</taxon>
    </lineage>
</organism>
<dbReference type="Proteomes" id="UP001219525">
    <property type="component" value="Unassembled WGS sequence"/>
</dbReference>
<feature type="transmembrane region" description="Helical" evidence="7">
    <location>
        <begin position="121"/>
        <end position="140"/>
    </location>
</feature>
<keyword evidence="9" id="KW-1185">Reference proteome</keyword>
<dbReference type="GO" id="GO:0005886">
    <property type="term" value="C:plasma membrane"/>
    <property type="evidence" value="ECO:0007669"/>
    <property type="project" value="TreeGrafter"/>
</dbReference>
<evidence type="ECO:0000313" key="8">
    <source>
        <dbReference type="EMBL" id="KAJ7228996.1"/>
    </source>
</evidence>
<dbReference type="AlphaFoldDB" id="A0AAD6YTJ1"/>
<comment type="caution">
    <text evidence="8">The sequence shown here is derived from an EMBL/GenBank/DDBJ whole genome shotgun (WGS) entry which is preliminary data.</text>
</comment>
<evidence type="ECO:0000256" key="5">
    <source>
        <dbReference type="ARBA" id="ARBA00022989"/>
    </source>
</evidence>
<dbReference type="InterPro" id="IPR036259">
    <property type="entry name" value="MFS_trans_sf"/>
</dbReference>
<dbReference type="PANTHER" id="PTHR10332:SF88">
    <property type="entry name" value="EQUILIBRATIVE NUCLEOSIDE TRANSPORTER 1, ISOFORM A"/>
    <property type="match status" value="1"/>
</dbReference>
<comment type="similarity">
    <text evidence="2">Belongs to the SLC29A/ENT transporter (TC 2.A.57) family.</text>
</comment>
<feature type="transmembrane region" description="Helical" evidence="7">
    <location>
        <begin position="304"/>
        <end position="326"/>
    </location>
</feature>
<dbReference type="GO" id="GO:0000329">
    <property type="term" value="C:fungal-type vacuole membrane"/>
    <property type="evidence" value="ECO:0007669"/>
    <property type="project" value="TreeGrafter"/>
</dbReference>